<name>A0A7U3ZNL7_RUNSL</name>
<proteinExistence type="inferred from homology"/>
<reference evidence="10 11" key="2">
    <citation type="journal article" date="2012" name="Stand. Genomic Sci.">
        <title>Complete genome sequence of the aquatic bacterium Runella slithyformis type strain (LSU 4(T)).</title>
        <authorList>
            <person name="Copeland A."/>
            <person name="Zhang X."/>
            <person name="Misra M."/>
            <person name="Lapidus A."/>
            <person name="Nolan M."/>
            <person name="Lucas S."/>
            <person name="Deshpande S."/>
            <person name="Cheng J.F."/>
            <person name="Tapia R."/>
            <person name="Goodwin L.A."/>
            <person name="Pitluck S."/>
            <person name="Liolios K."/>
            <person name="Pagani I."/>
            <person name="Ivanova N."/>
            <person name="Mikhailova N."/>
            <person name="Pati A."/>
            <person name="Chen A."/>
            <person name="Palaniappan K."/>
            <person name="Land M."/>
            <person name="Hauser L."/>
            <person name="Pan C."/>
            <person name="Jeffries C.D."/>
            <person name="Detter J.C."/>
            <person name="Brambilla E.M."/>
            <person name="Rohde M."/>
            <person name="Djao O.D."/>
            <person name="Goker M."/>
            <person name="Sikorski J."/>
            <person name="Tindall B.J."/>
            <person name="Woyke T."/>
            <person name="Bristow J."/>
            <person name="Eisen J.A."/>
            <person name="Markowitz V."/>
            <person name="Hugenholtz P."/>
            <person name="Kyrpides N.C."/>
            <person name="Klenk H.P."/>
            <person name="Mavromatis K."/>
        </authorList>
    </citation>
    <scope>NUCLEOTIDE SEQUENCE [LARGE SCALE GENOMIC DNA]</scope>
    <source>
        <strain evidence="11">ATCC 29530 / DSM 19594 / LMG 11500 / NCIMB 11436 / LSU 4</strain>
    </source>
</reference>
<evidence type="ECO:0000256" key="7">
    <source>
        <dbReference type="HAMAP-Rule" id="MF_00558"/>
    </source>
</evidence>
<sequence>MNIHEYQGKEILKKYGVRIQDGIVVDTPERAVEAYRSIAERTGSKFVVVKSQIHAGGRGKGKIQGLEQRGVQVAKSPDQVREIATNLLGNVLVTHQTGPEGKKVNKIFLAEDAYYPGASEPKEFYISILLDRAKGCPVIMASTEGGMDIEEVAEHTPEKIIKEWIDPRVGLQGFQARKIAFAFGLSGNAFKEMVKFITSLYTAYWESDASMFEINPVLKTSDDKIMAIDAKVDLDDNALIRHADLAQMRDTNEEDPLEVEAGESNLNYVKLDGNVGCMVNGAGLAMGTMDLIKLSGGEPANFLDVGGGANAKTVEAGFRIILKDPNVKAILINIFGGIVRCDRVATGVVEAYKAIGNIPVPIIVRLQGTNAEEGARIINESGLKVFSAIEFKEAAAKVTEVLKSLGVN</sequence>
<dbReference type="InterPro" id="IPR013815">
    <property type="entry name" value="ATP_grasp_subdomain_1"/>
</dbReference>
<feature type="binding site" evidence="7">
    <location>
        <position position="123"/>
    </location>
    <ligand>
        <name>ATP</name>
        <dbReference type="ChEBI" id="CHEBI:30616"/>
    </ligand>
</feature>
<evidence type="ECO:0000259" key="8">
    <source>
        <dbReference type="Pfam" id="PF00549"/>
    </source>
</evidence>
<feature type="binding site" evidence="7">
    <location>
        <position position="114"/>
    </location>
    <ligand>
        <name>ATP</name>
        <dbReference type="ChEBI" id="CHEBI:30616"/>
    </ligand>
</feature>
<dbReference type="KEGG" id="rsi:Runsl_4147"/>
<evidence type="ECO:0000256" key="1">
    <source>
        <dbReference type="ARBA" id="ARBA00009182"/>
    </source>
</evidence>
<evidence type="ECO:0000256" key="5">
    <source>
        <dbReference type="ARBA" id="ARBA00022741"/>
    </source>
</evidence>
<dbReference type="UniPathway" id="UPA00223">
    <property type="reaction ID" value="UER00999"/>
</dbReference>
<dbReference type="NCBIfam" id="TIGR01016">
    <property type="entry name" value="sucCoAbeta"/>
    <property type="match status" value="1"/>
</dbReference>
<dbReference type="GO" id="GO:0006104">
    <property type="term" value="P:succinyl-CoA metabolic process"/>
    <property type="evidence" value="ECO:0007669"/>
    <property type="project" value="TreeGrafter"/>
</dbReference>
<dbReference type="FunFam" id="3.30.1490.20:FF:000002">
    <property type="entry name" value="Succinate--CoA ligase [ADP-forming] subunit beta"/>
    <property type="match status" value="1"/>
</dbReference>
<feature type="binding site" evidence="7">
    <location>
        <position position="280"/>
    </location>
    <ligand>
        <name>substrate</name>
        <note>ligand shared with subunit alpha</note>
    </ligand>
</feature>
<protein>
    <recommendedName>
        <fullName evidence="7">Succinate--CoA ligase [ADP-forming] subunit beta</fullName>
        <ecNumber evidence="7">6.2.1.5</ecNumber>
    </recommendedName>
    <alternativeName>
        <fullName evidence="7">Succinyl-CoA synthetase subunit beta</fullName>
        <shortName evidence="7">SCS-beta</shortName>
    </alternativeName>
</protein>
<dbReference type="Pfam" id="PF08442">
    <property type="entry name" value="ATP-grasp_2"/>
    <property type="match status" value="1"/>
</dbReference>
<keyword evidence="2 7" id="KW-0816">Tricarboxylic acid cycle</keyword>
<comment type="subunit">
    <text evidence="7">Heterotetramer of two alpha and two beta subunits.</text>
</comment>
<dbReference type="HAMAP" id="MF_00558">
    <property type="entry name" value="Succ_CoA_beta"/>
    <property type="match status" value="1"/>
</dbReference>
<dbReference type="InterPro" id="IPR016102">
    <property type="entry name" value="Succinyl-CoA_synth-like"/>
</dbReference>
<dbReference type="InterPro" id="IPR005809">
    <property type="entry name" value="Succ_CoA_ligase-like_bsu"/>
</dbReference>
<feature type="binding site" evidence="7">
    <location>
        <begin position="337"/>
        <end position="339"/>
    </location>
    <ligand>
        <name>substrate</name>
        <note>ligand shared with subunit alpha</note>
    </ligand>
</feature>
<dbReference type="InterPro" id="IPR017866">
    <property type="entry name" value="Succ-CoA_synthase_bsu_CS"/>
</dbReference>
<dbReference type="GO" id="GO:0005829">
    <property type="term" value="C:cytosol"/>
    <property type="evidence" value="ECO:0007669"/>
    <property type="project" value="TreeGrafter"/>
</dbReference>
<feature type="binding site" evidence="7">
    <location>
        <position position="215"/>
    </location>
    <ligand>
        <name>Mg(2+)</name>
        <dbReference type="ChEBI" id="CHEBI:18420"/>
    </ligand>
</feature>
<feature type="binding site" evidence="7">
    <location>
        <begin position="57"/>
        <end position="59"/>
    </location>
    <ligand>
        <name>ATP</name>
        <dbReference type="ChEBI" id="CHEBI:30616"/>
    </ligand>
</feature>
<evidence type="ECO:0000256" key="2">
    <source>
        <dbReference type="ARBA" id="ARBA00022532"/>
    </source>
</evidence>
<dbReference type="SUPFAM" id="SSF52210">
    <property type="entry name" value="Succinyl-CoA synthetase domains"/>
    <property type="match status" value="1"/>
</dbReference>
<evidence type="ECO:0000256" key="6">
    <source>
        <dbReference type="ARBA" id="ARBA00022842"/>
    </source>
</evidence>
<dbReference type="InterPro" id="IPR013650">
    <property type="entry name" value="ATP-grasp_succ-CoA_synth-type"/>
</dbReference>
<evidence type="ECO:0000259" key="9">
    <source>
        <dbReference type="Pfam" id="PF08442"/>
    </source>
</evidence>
<comment type="cofactor">
    <cofactor evidence="7">
        <name>Mg(2+)</name>
        <dbReference type="ChEBI" id="CHEBI:18420"/>
    </cofactor>
    <text evidence="7">Binds 1 Mg(2+) ion per subunit.</text>
</comment>
<keyword evidence="5 7" id="KW-0547">Nucleotide-binding</keyword>
<evidence type="ECO:0000313" key="10">
    <source>
        <dbReference type="EMBL" id="AEI50492.1"/>
    </source>
</evidence>
<keyword evidence="4 7" id="KW-0479">Metal-binding</keyword>
<dbReference type="Gene3D" id="3.40.50.261">
    <property type="entry name" value="Succinyl-CoA synthetase domains"/>
    <property type="match status" value="1"/>
</dbReference>
<dbReference type="FunFam" id="3.30.470.20:FF:000002">
    <property type="entry name" value="Succinate--CoA ligase [ADP-forming] subunit beta"/>
    <property type="match status" value="1"/>
</dbReference>
<dbReference type="Gene3D" id="3.30.470.20">
    <property type="entry name" value="ATP-grasp fold, B domain"/>
    <property type="match status" value="1"/>
</dbReference>
<dbReference type="PANTHER" id="PTHR11815">
    <property type="entry name" value="SUCCINYL-COA SYNTHETASE BETA CHAIN"/>
    <property type="match status" value="1"/>
</dbReference>
<dbReference type="AlphaFoldDB" id="A0A7U3ZNL7"/>
<dbReference type="InterPro" id="IPR005811">
    <property type="entry name" value="SUCC_ACL_C"/>
</dbReference>
<dbReference type="SUPFAM" id="SSF56059">
    <property type="entry name" value="Glutathione synthetase ATP-binding domain-like"/>
    <property type="match status" value="1"/>
</dbReference>
<evidence type="ECO:0000256" key="3">
    <source>
        <dbReference type="ARBA" id="ARBA00022598"/>
    </source>
</evidence>
<evidence type="ECO:0000313" key="11">
    <source>
        <dbReference type="Proteomes" id="UP000000493"/>
    </source>
</evidence>
<evidence type="ECO:0000256" key="4">
    <source>
        <dbReference type="ARBA" id="ARBA00022723"/>
    </source>
</evidence>
<dbReference type="GO" id="GO:0006099">
    <property type="term" value="P:tricarboxylic acid cycle"/>
    <property type="evidence" value="ECO:0007669"/>
    <property type="project" value="UniProtKB-UniRule"/>
</dbReference>
<dbReference type="GO" id="GO:0000287">
    <property type="term" value="F:magnesium ion binding"/>
    <property type="evidence" value="ECO:0007669"/>
    <property type="project" value="UniProtKB-UniRule"/>
</dbReference>
<organism evidence="10 11">
    <name type="scientific">Runella slithyformis (strain ATCC 29530 / DSM 19594 / LMG 11500 / NCIMB 11436 / LSU 4)</name>
    <dbReference type="NCBI Taxonomy" id="761193"/>
    <lineage>
        <taxon>Bacteria</taxon>
        <taxon>Pseudomonadati</taxon>
        <taxon>Bacteroidota</taxon>
        <taxon>Cytophagia</taxon>
        <taxon>Cytophagales</taxon>
        <taxon>Spirosomataceae</taxon>
        <taxon>Runella</taxon>
    </lineage>
</organism>
<keyword evidence="7" id="KW-0067">ATP-binding</keyword>
<feature type="binding site" evidence="7">
    <location>
        <position position="111"/>
    </location>
    <ligand>
        <name>ATP</name>
        <dbReference type="ChEBI" id="CHEBI:30616"/>
    </ligand>
</feature>
<dbReference type="Pfam" id="PF00549">
    <property type="entry name" value="Ligase_CoA"/>
    <property type="match status" value="1"/>
</dbReference>
<comment type="catalytic activity">
    <reaction evidence="7">
        <text>succinate + ATP + CoA = succinyl-CoA + ADP + phosphate</text>
        <dbReference type="Rhea" id="RHEA:17661"/>
        <dbReference type="ChEBI" id="CHEBI:30031"/>
        <dbReference type="ChEBI" id="CHEBI:30616"/>
        <dbReference type="ChEBI" id="CHEBI:43474"/>
        <dbReference type="ChEBI" id="CHEBI:57287"/>
        <dbReference type="ChEBI" id="CHEBI:57292"/>
        <dbReference type="ChEBI" id="CHEBI:456216"/>
        <dbReference type="EC" id="6.2.1.5"/>
    </reaction>
</comment>
<dbReference type="NCBIfam" id="NF001913">
    <property type="entry name" value="PRK00696.1"/>
    <property type="match status" value="1"/>
</dbReference>
<comment type="function">
    <text evidence="7">Succinyl-CoA synthetase functions in the citric acid cycle (TCA), coupling the hydrolysis of succinyl-CoA to the synthesis of either ATP or GTP and thus represents the only step of substrate-level phosphorylation in the TCA. The beta subunit provides nucleotide specificity of the enzyme and binds the substrate succinate, while the binding sites for coenzyme A and phosphate are found in the alpha subunit.</text>
</comment>
<dbReference type="EMBL" id="CP002859">
    <property type="protein sequence ID" value="AEI50492.1"/>
    <property type="molecule type" value="Genomic_DNA"/>
</dbReference>
<dbReference type="GO" id="GO:0042709">
    <property type="term" value="C:succinate-CoA ligase complex"/>
    <property type="evidence" value="ECO:0007669"/>
    <property type="project" value="TreeGrafter"/>
</dbReference>
<dbReference type="PANTHER" id="PTHR11815:SF10">
    <property type="entry name" value="SUCCINATE--COA LIGASE [GDP-FORMING] SUBUNIT BETA, MITOCHONDRIAL"/>
    <property type="match status" value="1"/>
</dbReference>
<dbReference type="Gene3D" id="3.30.1490.20">
    <property type="entry name" value="ATP-grasp fold, A domain"/>
    <property type="match status" value="1"/>
</dbReference>
<dbReference type="RefSeq" id="WP_013929790.1">
    <property type="nucleotide sequence ID" value="NC_015703.1"/>
</dbReference>
<dbReference type="PROSITE" id="PS01217">
    <property type="entry name" value="SUCCINYL_COA_LIG_3"/>
    <property type="match status" value="1"/>
</dbReference>
<dbReference type="GO" id="GO:0005524">
    <property type="term" value="F:ATP binding"/>
    <property type="evidence" value="ECO:0007669"/>
    <property type="project" value="UniProtKB-UniRule"/>
</dbReference>
<keyword evidence="3 7" id="KW-0436">Ligase</keyword>
<feature type="domain" description="ATP-grasp fold succinyl-CoA synthetase-type" evidence="9">
    <location>
        <begin position="2"/>
        <end position="217"/>
    </location>
</feature>
<dbReference type="PIRSF" id="PIRSF001554">
    <property type="entry name" value="SucCS_beta"/>
    <property type="match status" value="1"/>
</dbReference>
<feature type="binding site" evidence="7">
    <location>
        <position position="50"/>
    </location>
    <ligand>
        <name>ATP</name>
        <dbReference type="ChEBI" id="CHEBI:30616"/>
    </ligand>
</feature>
<dbReference type="Proteomes" id="UP000000493">
    <property type="component" value="Chromosome"/>
</dbReference>
<feature type="binding site" evidence="7">
    <location>
        <position position="229"/>
    </location>
    <ligand>
        <name>Mg(2+)</name>
        <dbReference type="ChEBI" id="CHEBI:18420"/>
    </ligand>
</feature>
<dbReference type="FunFam" id="3.40.50.261:FF:000001">
    <property type="entry name" value="Succinate--CoA ligase [ADP-forming] subunit beta"/>
    <property type="match status" value="1"/>
</dbReference>
<accession>A0A7U3ZNL7</accession>
<comment type="similarity">
    <text evidence="1 7">Belongs to the succinate/malate CoA ligase beta subunit family.</text>
</comment>
<comment type="catalytic activity">
    <reaction evidence="7">
        <text>GTP + succinate + CoA = succinyl-CoA + GDP + phosphate</text>
        <dbReference type="Rhea" id="RHEA:22120"/>
        <dbReference type="ChEBI" id="CHEBI:30031"/>
        <dbReference type="ChEBI" id="CHEBI:37565"/>
        <dbReference type="ChEBI" id="CHEBI:43474"/>
        <dbReference type="ChEBI" id="CHEBI:57287"/>
        <dbReference type="ChEBI" id="CHEBI:57292"/>
        <dbReference type="ChEBI" id="CHEBI:58189"/>
    </reaction>
</comment>
<gene>
    <name evidence="7" type="primary">sucC</name>
    <name evidence="10" type="ordered locus">Runsl_4147</name>
</gene>
<dbReference type="EC" id="6.2.1.5" evidence="7"/>
<dbReference type="GO" id="GO:0004775">
    <property type="term" value="F:succinate-CoA ligase (ADP-forming) activity"/>
    <property type="evidence" value="ECO:0007669"/>
    <property type="project" value="UniProtKB-UniRule"/>
</dbReference>
<keyword evidence="6 7" id="KW-0460">Magnesium</keyword>
<feature type="domain" description="ATP-citrate synthase/succinyl-CoA ligase C-terminal" evidence="8">
    <location>
        <begin position="278"/>
        <end position="398"/>
    </location>
</feature>
<reference evidence="11" key="1">
    <citation type="submission" date="2011-06" db="EMBL/GenBank/DDBJ databases">
        <title>The complete genome of chromosome of Runella slithyformis DSM 19594.</title>
        <authorList>
            <consortium name="US DOE Joint Genome Institute (JGI-PGF)"/>
            <person name="Lucas S."/>
            <person name="Han J."/>
            <person name="Lapidus A."/>
            <person name="Bruce D."/>
            <person name="Goodwin L."/>
            <person name="Pitluck S."/>
            <person name="Peters L."/>
            <person name="Kyrpides N."/>
            <person name="Mavromatis K."/>
            <person name="Ivanova N."/>
            <person name="Ovchinnikova G."/>
            <person name="Zhang X."/>
            <person name="Misra M."/>
            <person name="Detter J.C."/>
            <person name="Tapia R."/>
            <person name="Han C."/>
            <person name="Land M."/>
            <person name="Hauser L."/>
            <person name="Markowitz V."/>
            <person name="Cheng J.-F."/>
            <person name="Hugenholtz P."/>
            <person name="Woyke T."/>
            <person name="Wu D."/>
            <person name="Tindall B."/>
            <person name="Faehrich R."/>
            <person name="Brambilla E."/>
            <person name="Klenk H.-P."/>
            <person name="Eisen J.A."/>
        </authorList>
    </citation>
    <scope>NUCLEOTIDE SEQUENCE [LARGE SCALE GENOMIC DNA]</scope>
    <source>
        <strain evidence="11">ATCC 29530 / DSM 19594 / LMG 11500 / NCIMB 11436 / LSU 4</strain>
    </source>
</reference>
<keyword evidence="11" id="KW-1185">Reference proteome</keyword>
<comment type="pathway">
    <text evidence="7">Carbohydrate metabolism; tricarboxylic acid cycle; succinate from succinyl-CoA (ligase route): step 1/1.</text>
</comment>